<feature type="transmembrane region" description="Helical" evidence="6">
    <location>
        <begin position="82"/>
        <end position="101"/>
    </location>
</feature>
<reference evidence="7 8" key="1">
    <citation type="submission" date="2013-03" db="EMBL/GenBank/DDBJ databases">
        <title>Salinisphaera dokdonensis CL-ES53 Genome Sequencing.</title>
        <authorList>
            <person name="Li C."/>
            <person name="Lai Q."/>
            <person name="Shao Z."/>
        </authorList>
    </citation>
    <scope>NUCLEOTIDE SEQUENCE [LARGE SCALE GENOMIC DNA]</scope>
    <source>
        <strain evidence="7 8">CL-ES53</strain>
    </source>
</reference>
<keyword evidence="3 6" id="KW-0812">Transmembrane</keyword>
<gene>
    <name evidence="7" type="ORF">SADO_14784</name>
</gene>
<evidence type="ECO:0000256" key="6">
    <source>
        <dbReference type="SAM" id="Phobius"/>
    </source>
</evidence>
<dbReference type="InterPro" id="IPR001734">
    <property type="entry name" value="Na/solute_symporter"/>
</dbReference>
<keyword evidence="4 6" id="KW-1133">Transmembrane helix</keyword>
<dbReference type="Gene3D" id="1.20.1730.10">
    <property type="entry name" value="Sodium/glucose cotransporter"/>
    <property type="match status" value="1"/>
</dbReference>
<comment type="similarity">
    <text evidence="2">Belongs to the sodium:solute symporter (SSF) (TC 2.A.21) family.</text>
</comment>
<name>A0ABV2B4H3_9GAMM</name>
<feature type="transmembrane region" description="Helical" evidence="6">
    <location>
        <begin position="452"/>
        <end position="472"/>
    </location>
</feature>
<feature type="transmembrane region" description="Helical" evidence="6">
    <location>
        <begin position="357"/>
        <end position="374"/>
    </location>
</feature>
<evidence type="ECO:0000256" key="2">
    <source>
        <dbReference type="ARBA" id="ARBA00006434"/>
    </source>
</evidence>
<feature type="transmembrane region" description="Helical" evidence="6">
    <location>
        <begin position="113"/>
        <end position="135"/>
    </location>
</feature>
<evidence type="ECO:0000256" key="1">
    <source>
        <dbReference type="ARBA" id="ARBA00004141"/>
    </source>
</evidence>
<dbReference type="RefSeq" id="WP_353112809.1">
    <property type="nucleotide sequence ID" value="NZ_APND01000005.1"/>
</dbReference>
<accession>A0ABV2B4H3</accession>
<dbReference type="PROSITE" id="PS50283">
    <property type="entry name" value="NA_SOLUT_SYMP_3"/>
    <property type="match status" value="1"/>
</dbReference>
<evidence type="ECO:0000256" key="3">
    <source>
        <dbReference type="ARBA" id="ARBA00022692"/>
    </source>
</evidence>
<feature type="transmembrane region" description="Helical" evidence="6">
    <location>
        <begin position="264"/>
        <end position="286"/>
    </location>
</feature>
<comment type="caution">
    <text evidence="7">The sequence shown here is derived from an EMBL/GenBank/DDBJ whole genome shotgun (WGS) entry which is preliminary data.</text>
</comment>
<feature type="transmembrane region" description="Helical" evidence="6">
    <location>
        <begin position="380"/>
        <end position="402"/>
    </location>
</feature>
<feature type="transmembrane region" description="Helical" evidence="6">
    <location>
        <begin position="36"/>
        <end position="62"/>
    </location>
</feature>
<dbReference type="Proteomes" id="UP001460888">
    <property type="component" value="Unassembled WGS sequence"/>
</dbReference>
<feature type="transmembrane region" description="Helical" evidence="6">
    <location>
        <begin position="414"/>
        <end position="432"/>
    </location>
</feature>
<dbReference type="EMBL" id="APND01000005">
    <property type="protein sequence ID" value="MES1930525.1"/>
    <property type="molecule type" value="Genomic_DNA"/>
</dbReference>
<feature type="transmembrane region" description="Helical" evidence="6">
    <location>
        <begin position="155"/>
        <end position="173"/>
    </location>
</feature>
<evidence type="ECO:0000313" key="8">
    <source>
        <dbReference type="Proteomes" id="UP001460888"/>
    </source>
</evidence>
<evidence type="ECO:0000256" key="5">
    <source>
        <dbReference type="ARBA" id="ARBA00023136"/>
    </source>
</evidence>
<protein>
    <recommendedName>
        <fullName evidence="9">Na+/proline symporter</fullName>
    </recommendedName>
</protein>
<sequence length="489" mass="51348">MTLAGSSWLLLPWLVFLAYAVLVLRTTPARSGPMAFFGGHSLAGGAPGIWLLGASAAVSWVMAKSVDNAMNLTVAFGWWGGIGYAAYWLAFVVVAVAVYFIRTRGGDTSLAAFLGRKYGLPATRLFLIVIGIRLFNEVWSNTKVAALYFGDEGSAGYWLAALSFTGLTLYYSQRGGLRSSIVTDALQMIMIALLLLITLTVLAPSVAGSGLPSVANGSLTPDMVAGGITFFALALVQTLSYGFHDPVLTDRAFVSPPLKMVASFVLAALLGGALIAGFSVAGLYALVNDIAPTPSVAVAVPMAIGLGMTLLFNAVMLASAGSTLDSTFASTAKFTARDWRVTRTAPTIHDQSRGRRAMWVIALLGNLPLLSFYIDGVGPAVIAATTISGTAIMGLAPIFLLAWVRPASTLSFHLALWPGVVIGVLLALQKLADLPTIPDWVSIGAGSYAQTLGINVWGLGLCTGMFLTGAVVDQLRGRNRYPVHSNSFS</sequence>
<comment type="subcellular location">
    <subcellularLocation>
        <location evidence="1">Membrane</location>
        <topology evidence="1">Multi-pass membrane protein</topology>
    </subcellularLocation>
</comment>
<evidence type="ECO:0000256" key="4">
    <source>
        <dbReference type="ARBA" id="ARBA00022989"/>
    </source>
</evidence>
<feature type="transmembrane region" description="Helical" evidence="6">
    <location>
        <begin position="223"/>
        <end position="243"/>
    </location>
</feature>
<proteinExistence type="inferred from homology"/>
<evidence type="ECO:0000313" key="7">
    <source>
        <dbReference type="EMBL" id="MES1930525.1"/>
    </source>
</evidence>
<feature type="transmembrane region" description="Helical" evidence="6">
    <location>
        <begin position="6"/>
        <end position="24"/>
    </location>
</feature>
<organism evidence="7 8">
    <name type="scientific">Salinisphaera dokdonensis CL-ES53</name>
    <dbReference type="NCBI Taxonomy" id="1304272"/>
    <lineage>
        <taxon>Bacteria</taxon>
        <taxon>Pseudomonadati</taxon>
        <taxon>Pseudomonadota</taxon>
        <taxon>Gammaproteobacteria</taxon>
        <taxon>Salinisphaerales</taxon>
        <taxon>Salinisphaeraceae</taxon>
        <taxon>Salinisphaera</taxon>
    </lineage>
</organism>
<keyword evidence="8" id="KW-1185">Reference proteome</keyword>
<evidence type="ECO:0008006" key="9">
    <source>
        <dbReference type="Google" id="ProtNLM"/>
    </source>
</evidence>
<feature type="transmembrane region" description="Helical" evidence="6">
    <location>
        <begin position="298"/>
        <end position="318"/>
    </location>
</feature>
<feature type="transmembrane region" description="Helical" evidence="6">
    <location>
        <begin position="185"/>
        <end position="203"/>
    </location>
</feature>
<keyword evidence="5 6" id="KW-0472">Membrane</keyword>
<dbReference type="InterPro" id="IPR038377">
    <property type="entry name" value="Na/Glc_symporter_sf"/>
</dbReference>